<evidence type="ECO:0000259" key="6">
    <source>
        <dbReference type="PROSITE" id="PS51186"/>
    </source>
</evidence>
<proteinExistence type="inferred from homology"/>
<dbReference type="Proteomes" id="UP000013243">
    <property type="component" value="Plasmid unnamed1"/>
</dbReference>
<protein>
    <recommendedName>
        <fullName evidence="5">[Ribosomal protein bS18]-alanine N-acetyltransferase</fullName>
        <ecNumber evidence="5">2.3.1.266</ecNumber>
    </recommendedName>
</protein>
<dbReference type="InterPro" id="IPR000182">
    <property type="entry name" value="GNAT_dom"/>
</dbReference>
<dbReference type="PANTHER" id="PTHR43420:SF12">
    <property type="entry name" value="N-ACETYLTRANSFERASE DOMAIN-CONTAINING PROTEIN"/>
    <property type="match status" value="1"/>
</dbReference>
<dbReference type="GO" id="GO:0008999">
    <property type="term" value="F:protein-N-terminal-alanine acetyltransferase activity"/>
    <property type="evidence" value="ECO:0007669"/>
    <property type="project" value="UniProtKB-EC"/>
</dbReference>
<dbReference type="GeneID" id="28252348"/>
<dbReference type="GO" id="GO:0005737">
    <property type="term" value="C:cytoplasm"/>
    <property type="evidence" value="ECO:0007669"/>
    <property type="project" value="UniProtKB-SubCell"/>
</dbReference>
<geneLocation type="plasmid" evidence="7 8">
    <name>unnamed1</name>
</geneLocation>
<keyword evidence="3 7" id="KW-0808">Transferase</keyword>
<name>A0A1B1A9M2_9RHOB</name>
<dbReference type="InterPro" id="IPR006464">
    <property type="entry name" value="AcTrfase_RimI/Ard1"/>
</dbReference>
<dbReference type="NCBIfam" id="TIGR01575">
    <property type="entry name" value="rimI"/>
    <property type="match status" value="1"/>
</dbReference>
<evidence type="ECO:0000256" key="5">
    <source>
        <dbReference type="RuleBase" id="RU363094"/>
    </source>
</evidence>
<comment type="similarity">
    <text evidence="1 5">Belongs to the acetyltransferase family. RimI subfamily.</text>
</comment>
<dbReference type="PANTHER" id="PTHR43420">
    <property type="entry name" value="ACETYLTRANSFERASE"/>
    <property type="match status" value="1"/>
</dbReference>
<dbReference type="KEGG" id="rmb:K529_020895"/>
<organism evidence="7 8">
    <name type="scientific">Tritonibacter mobilis F1926</name>
    <dbReference type="NCBI Taxonomy" id="1265309"/>
    <lineage>
        <taxon>Bacteria</taxon>
        <taxon>Pseudomonadati</taxon>
        <taxon>Pseudomonadota</taxon>
        <taxon>Alphaproteobacteria</taxon>
        <taxon>Rhodobacterales</taxon>
        <taxon>Paracoccaceae</taxon>
        <taxon>Tritonibacter</taxon>
    </lineage>
</organism>
<dbReference type="EMBL" id="CP015231">
    <property type="protein sequence ID" value="ANP43218.1"/>
    <property type="molecule type" value="Genomic_DNA"/>
</dbReference>
<keyword evidence="2 5" id="KW-0963">Cytoplasm</keyword>
<evidence type="ECO:0000256" key="2">
    <source>
        <dbReference type="ARBA" id="ARBA00022490"/>
    </source>
</evidence>
<dbReference type="AlphaFoldDB" id="A0A1B1A9M2"/>
<sequence length="145" mass="15600">MTDPILPHATPEALAATHKAAFAQSRPWSAQEFAELLADRFTALTGDARAFAVVREIAGEAELLTIATHPAHQRQGLGLKIMQQWMHDAAARGAEEAFLEVAQDNTAAQALYSACGFGLVGIRKAYYPRPQAAAADAMLMKRSLP</sequence>
<reference evidence="7 8" key="1">
    <citation type="journal article" date="2016" name="ISME J.">
        <title>Global occurrence and heterogeneity of the Roseobacter-clade species Ruegeria mobilis.</title>
        <authorList>
            <person name="Sonnenschein E."/>
            <person name="Gram L."/>
        </authorList>
    </citation>
    <scope>NUCLEOTIDE SEQUENCE [LARGE SCALE GENOMIC DNA]</scope>
    <source>
        <strain evidence="7 8">F1926</strain>
        <plasmid evidence="7 8">unnamed1</plasmid>
    </source>
</reference>
<dbReference type="RefSeq" id="WP_046002304.1">
    <property type="nucleotide sequence ID" value="NZ_CP015231.1"/>
</dbReference>
<keyword evidence="4" id="KW-0012">Acyltransferase</keyword>
<comment type="catalytic activity">
    <reaction evidence="5">
        <text>N-terminal L-alanyl-[ribosomal protein bS18] + acetyl-CoA = N-terminal N(alpha)-acetyl-L-alanyl-[ribosomal protein bS18] + CoA + H(+)</text>
        <dbReference type="Rhea" id="RHEA:43756"/>
        <dbReference type="Rhea" id="RHEA-COMP:10676"/>
        <dbReference type="Rhea" id="RHEA-COMP:10677"/>
        <dbReference type="ChEBI" id="CHEBI:15378"/>
        <dbReference type="ChEBI" id="CHEBI:57287"/>
        <dbReference type="ChEBI" id="CHEBI:57288"/>
        <dbReference type="ChEBI" id="CHEBI:64718"/>
        <dbReference type="ChEBI" id="CHEBI:83683"/>
        <dbReference type="EC" id="2.3.1.266"/>
    </reaction>
</comment>
<evidence type="ECO:0000313" key="7">
    <source>
        <dbReference type="EMBL" id="ANP43218.1"/>
    </source>
</evidence>
<evidence type="ECO:0000256" key="1">
    <source>
        <dbReference type="ARBA" id="ARBA00005395"/>
    </source>
</evidence>
<dbReference type="CDD" id="cd04301">
    <property type="entry name" value="NAT_SF"/>
    <property type="match status" value="1"/>
</dbReference>
<keyword evidence="7" id="KW-0614">Plasmid</keyword>
<dbReference type="InterPro" id="IPR016181">
    <property type="entry name" value="Acyl_CoA_acyltransferase"/>
</dbReference>
<comment type="function">
    <text evidence="5">Acetylates the N-terminal alanine of ribosomal protein bS18.</text>
</comment>
<gene>
    <name evidence="7" type="ORF">K529_020895</name>
</gene>
<evidence type="ECO:0000313" key="8">
    <source>
        <dbReference type="Proteomes" id="UP000013243"/>
    </source>
</evidence>
<dbReference type="OrthoDB" id="9804026at2"/>
<comment type="subcellular location">
    <subcellularLocation>
        <location evidence="5">Cytoplasm</location>
    </subcellularLocation>
</comment>
<evidence type="ECO:0000256" key="4">
    <source>
        <dbReference type="ARBA" id="ARBA00023315"/>
    </source>
</evidence>
<dbReference type="PROSITE" id="PS51186">
    <property type="entry name" value="GNAT"/>
    <property type="match status" value="1"/>
</dbReference>
<evidence type="ECO:0000256" key="3">
    <source>
        <dbReference type="ARBA" id="ARBA00022679"/>
    </source>
</evidence>
<dbReference type="SUPFAM" id="SSF55729">
    <property type="entry name" value="Acyl-CoA N-acyltransferases (Nat)"/>
    <property type="match status" value="1"/>
</dbReference>
<dbReference type="EC" id="2.3.1.266" evidence="5"/>
<feature type="domain" description="N-acetyltransferase" evidence="6">
    <location>
        <begin position="4"/>
        <end position="145"/>
    </location>
</feature>
<accession>A0A1B1A9M2</accession>
<dbReference type="InterPro" id="IPR050680">
    <property type="entry name" value="YpeA/RimI_acetyltransf"/>
</dbReference>
<dbReference type="Pfam" id="PF00583">
    <property type="entry name" value="Acetyltransf_1"/>
    <property type="match status" value="1"/>
</dbReference>
<dbReference type="Gene3D" id="3.40.630.30">
    <property type="match status" value="1"/>
</dbReference>